<keyword evidence="5" id="KW-1185">Reference proteome</keyword>
<dbReference type="EMBL" id="RBXX01000002">
    <property type="protein sequence ID" value="RKT85695.1"/>
    <property type="molecule type" value="Genomic_DNA"/>
</dbReference>
<dbReference type="Proteomes" id="UP000199398">
    <property type="component" value="Unassembled WGS sequence"/>
</dbReference>
<proteinExistence type="predicted"/>
<sequence length="330" mass="34633">MIGVFRRVPLIAALLSAFAVAGCASPGVEPTVSERRTVDLPDMNVDKPGLLDPAFAPERLRGVDVCETLRAAGLEQYGTPAAFRQEGFGTCANYMKNHEGKEFTVTLYFDDGLSDPSRHRIGGLPATVRDNGSGSCFASAAYAGADTRLFEEPRGLTIQLATEQSDVCSPAVQMLTDAVDVLRTKPPVNARTSGGLAGFDPCQLADPAVLRDAMAGGTPDASGGRGLYECVWSAENSVVAKVSLKFGAMEDTEVPPNVPPPPPIDLGGAPTSVVVTADPPGCAIEWEHRKGDGGSEFVHVAISNMKRIPMDPCVSAGNLARQVRAKLPAV</sequence>
<protein>
    <recommendedName>
        <fullName evidence="6">DUF3558 domain-containing protein</fullName>
    </recommendedName>
</protein>
<dbReference type="EMBL" id="FOUP01000001">
    <property type="protein sequence ID" value="SFM76882.1"/>
    <property type="molecule type" value="Genomic_DNA"/>
</dbReference>
<accession>A0A1I4TJL8</accession>
<dbReference type="PROSITE" id="PS51257">
    <property type="entry name" value="PROKAR_LIPOPROTEIN"/>
    <property type="match status" value="1"/>
</dbReference>
<keyword evidence="1" id="KW-0732">Signal</keyword>
<reference evidence="3 4" key="1">
    <citation type="submission" date="2016-10" db="EMBL/GenBank/DDBJ databases">
        <authorList>
            <person name="de Groot N.N."/>
        </authorList>
    </citation>
    <scope>NUCLEOTIDE SEQUENCE [LARGE SCALE GENOMIC DNA]</scope>
    <source>
        <strain evidence="3 4">CPCC 201259</strain>
    </source>
</reference>
<feature type="signal peptide" evidence="1">
    <location>
        <begin position="1"/>
        <end position="21"/>
    </location>
</feature>
<evidence type="ECO:0000313" key="5">
    <source>
        <dbReference type="Proteomes" id="UP000270697"/>
    </source>
</evidence>
<dbReference type="AlphaFoldDB" id="A0A1I4TJL8"/>
<dbReference type="STRING" id="455193.SAMN05421805_1011458"/>
<gene>
    <name evidence="2" type="ORF">ATL45_4045</name>
    <name evidence="3" type="ORF">SAMN05421805_1011458</name>
</gene>
<evidence type="ECO:0000256" key="1">
    <source>
        <dbReference type="SAM" id="SignalP"/>
    </source>
</evidence>
<evidence type="ECO:0000313" key="4">
    <source>
        <dbReference type="Proteomes" id="UP000199398"/>
    </source>
</evidence>
<evidence type="ECO:0000313" key="3">
    <source>
        <dbReference type="EMBL" id="SFM76882.1"/>
    </source>
</evidence>
<organism evidence="3 4">
    <name type="scientific">Saccharopolyspora antimicrobica</name>
    <dbReference type="NCBI Taxonomy" id="455193"/>
    <lineage>
        <taxon>Bacteria</taxon>
        <taxon>Bacillati</taxon>
        <taxon>Actinomycetota</taxon>
        <taxon>Actinomycetes</taxon>
        <taxon>Pseudonocardiales</taxon>
        <taxon>Pseudonocardiaceae</taxon>
        <taxon>Saccharopolyspora</taxon>
    </lineage>
</organism>
<feature type="chain" id="PRO_5039354444" description="DUF3558 domain-containing protein" evidence="1">
    <location>
        <begin position="22"/>
        <end position="330"/>
    </location>
</feature>
<name>A0A1I4TJL8_9PSEU</name>
<evidence type="ECO:0008006" key="6">
    <source>
        <dbReference type="Google" id="ProtNLM"/>
    </source>
</evidence>
<reference evidence="2 5" key="2">
    <citation type="submission" date="2018-10" db="EMBL/GenBank/DDBJ databases">
        <title>Sequencing the genomes of 1000 actinobacteria strains.</title>
        <authorList>
            <person name="Klenk H.-P."/>
        </authorList>
    </citation>
    <scope>NUCLEOTIDE SEQUENCE [LARGE SCALE GENOMIC DNA]</scope>
    <source>
        <strain evidence="2 5">DSM 45119</strain>
    </source>
</reference>
<evidence type="ECO:0000313" key="2">
    <source>
        <dbReference type="EMBL" id="RKT85695.1"/>
    </source>
</evidence>
<dbReference type="Proteomes" id="UP000270697">
    <property type="component" value="Unassembled WGS sequence"/>
</dbReference>